<gene>
    <name evidence="3" type="ORF">GCM10010507_26930</name>
</gene>
<dbReference type="AlphaFoldDB" id="A0A918WIM0"/>
<feature type="compositionally biased region" description="Low complexity" evidence="1">
    <location>
        <begin position="209"/>
        <end position="227"/>
    </location>
</feature>
<feature type="compositionally biased region" description="Basic residues" evidence="1">
    <location>
        <begin position="31"/>
        <end position="43"/>
    </location>
</feature>
<accession>A0A918WIM0</accession>
<dbReference type="PANTHER" id="PTHR31157:SF1">
    <property type="entry name" value="SCP DOMAIN-CONTAINING PROTEIN"/>
    <property type="match status" value="1"/>
</dbReference>
<name>A0A918WIM0_STRCJ</name>
<feature type="region of interest" description="Disordered" evidence="1">
    <location>
        <begin position="1"/>
        <end position="74"/>
    </location>
</feature>
<evidence type="ECO:0000256" key="1">
    <source>
        <dbReference type="SAM" id="MobiDB-lite"/>
    </source>
</evidence>
<reference evidence="3" key="1">
    <citation type="journal article" date="2014" name="Int. J. Syst. Evol. Microbiol.">
        <title>Complete genome sequence of Corynebacterium casei LMG S-19264T (=DSM 44701T), isolated from a smear-ripened cheese.</title>
        <authorList>
            <consortium name="US DOE Joint Genome Institute (JGI-PGF)"/>
            <person name="Walter F."/>
            <person name="Albersmeier A."/>
            <person name="Kalinowski J."/>
            <person name="Ruckert C."/>
        </authorList>
    </citation>
    <scope>NUCLEOTIDE SEQUENCE</scope>
    <source>
        <strain evidence="3">JCM 4633</strain>
    </source>
</reference>
<feature type="compositionally biased region" description="Basic and acidic residues" evidence="1">
    <location>
        <begin position="141"/>
        <end position="159"/>
    </location>
</feature>
<evidence type="ECO:0000313" key="4">
    <source>
        <dbReference type="Proteomes" id="UP000646244"/>
    </source>
</evidence>
<dbReference type="InterPro" id="IPR035940">
    <property type="entry name" value="CAP_sf"/>
</dbReference>
<evidence type="ECO:0000259" key="2">
    <source>
        <dbReference type="Pfam" id="PF00188"/>
    </source>
</evidence>
<organism evidence="3 4">
    <name type="scientific">Streptomyces cinnamoneus</name>
    <name type="common">Streptoverticillium cinnamoneum</name>
    <dbReference type="NCBI Taxonomy" id="53446"/>
    <lineage>
        <taxon>Bacteria</taxon>
        <taxon>Bacillati</taxon>
        <taxon>Actinomycetota</taxon>
        <taxon>Actinomycetes</taxon>
        <taxon>Kitasatosporales</taxon>
        <taxon>Streptomycetaceae</taxon>
        <taxon>Streptomyces</taxon>
        <taxon>Streptomyces cinnamoneus group</taxon>
    </lineage>
</organism>
<dbReference type="PANTHER" id="PTHR31157">
    <property type="entry name" value="SCP DOMAIN-CONTAINING PROTEIN"/>
    <property type="match status" value="1"/>
</dbReference>
<comment type="caution">
    <text evidence="3">The sequence shown here is derived from an EMBL/GenBank/DDBJ whole genome shotgun (WGS) entry which is preliminary data.</text>
</comment>
<dbReference type="Proteomes" id="UP000646244">
    <property type="component" value="Unassembled WGS sequence"/>
</dbReference>
<feature type="region of interest" description="Disordered" evidence="1">
    <location>
        <begin position="97"/>
        <end position="236"/>
    </location>
</feature>
<dbReference type="CDD" id="cd05379">
    <property type="entry name" value="CAP_bacterial"/>
    <property type="match status" value="1"/>
</dbReference>
<dbReference type="EMBL" id="BMVB01000007">
    <property type="protein sequence ID" value="GHC49741.1"/>
    <property type="molecule type" value="Genomic_DNA"/>
</dbReference>
<feature type="compositionally biased region" description="Low complexity" evidence="1">
    <location>
        <begin position="44"/>
        <end position="74"/>
    </location>
</feature>
<dbReference type="Pfam" id="PF00188">
    <property type="entry name" value="CAP"/>
    <property type="match status" value="1"/>
</dbReference>
<dbReference type="SUPFAM" id="SSF55797">
    <property type="entry name" value="PR-1-like"/>
    <property type="match status" value="1"/>
</dbReference>
<proteinExistence type="predicted"/>
<dbReference type="RefSeq" id="WP_229844773.1">
    <property type="nucleotide sequence ID" value="NZ_BMVB01000007.1"/>
</dbReference>
<protein>
    <recommendedName>
        <fullName evidence="2">SCP domain-containing protein</fullName>
    </recommendedName>
</protein>
<dbReference type="InterPro" id="IPR014044">
    <property type="entry name" value="CAP_dom"/>
</dbReference>
<evidence type="ECO:0000313" key="3">
    <source>
        <dbReference type="EMBL" id="GHC49741.1"/>
    </source>
</evidence>
<reference evidence="3" key="2">
    <citation type="submission" date="2020-09" db="EMBL/GenBank/DDBJ databases">
        <authorList>
            <person name="Sun Q."/>
            <person name="Ohkuma M."/>
        </authorList>
    </citation>
    <scope>NUCLEOTIDE SEQUENCE</scope>
    <source>
        <strain evidence="3">JCM 4633</strain>
    </source>
</reference>
<feature type="domain" description="SCP" evidence="2">
    <location>
        <begin position="250"/>
        <end position="364"/>
    </location>
</feature>
<feature type="compositionally biased region" description="Low complexity" evidence="1">
    <location>
        <begin position="180"/>
        <end position="191"/>
    </location>
</feature>
<sequence>MAGESAPAFEAEDPAEAVTQPLPVIHPSGAGRHRSPHRPKRSKAGATGAAAGRAAKTVKPPKAARPAKAAPPARRTGFLGASAAVAMGAVAMVSGLLPTGALSPGGEAGTSPGVGATGQVRPDSPPPGADQRSRPAAAPADRADQRDQPGQEAGAEARRMARASLRQDVPASRGAERPPADALSAPPSAAPADEHTDAAPRQDSPAPRPARTTPRPHAAASGAAAGDDGTETRVHGTLADPRSSAAHLVLALVNAERAKAGCRPLRASGTLTRLAQSFSDDMARRGFFDHTDPDGRTPWDRAGKRGIKNLGGENIARGHPDARTVMDAWMRSSGHRANILNCDYKSIGVGVHHGGNGPYWTQDFGY</sequence>
<dbReference type="Gene3D" id="3.40.33.10">
    <property type="entry name" value="CAP"/>
    <property type="match status" value="1"/>
</dbReference>